<comment type="caution">
    <text evidence="3">The sequence shown here is derived from an EMBL/GenBank/DDBJ whole genome shotgun (WGS) entry which is preliminary data.</text>
</comment>
<reference evidence="3 4" key="1">
    <citation type="submission" date="2016-04" db="EMBL/GenBank/DDBJ databases">
        <title>The genome of Intoshia linei affirms orthonectids as highly simplified spiralians.</title>
        <authorList>
            <person name="Mikhailov K.V."/>
            <person name="Slusarev G.S."/>
            <person name="Nikitin M.A."/>
            <person name="Logacheva M.D."/>
            <person name="Penin A."/>
            <person name="Aleoshin V."/>
            <person name="Panchin Y.V."/>
        </authorList>
    </citation>
    <scope>NUCLEOTIDE SEQUENCE [LARGE SCALE GENOMIC DNA]</scope>
    <source>
        <strain evidence="3">Intl2013</strain>
        <tissue evidence="3">Whole animal</tissue>
    </source>
</reference>
<accession>A0A177B8V2</accession>
<dbReference type="AlphaFoldDB" id="A0A177B8V2"/>
<gene>
    <name evidence="3" type="ORF">A3Q56_02409</name>
</gene>
<feature type="non-terminal residue" evidence="3">
    <location>
        <position position="1022"/>
    </location>
</feature>
<evidence type="ECO:0000313" key="3">
    <source>
        <dbReference type="EMBL" id="OAF69854.1"/>
    </source>
</evidence>
<keyword evidence="2" id="KW-0472">Membrane</keyword>
<organism evidence="3 4">
    <name type="scientific">Intoshia linei</name>
    <dbReference type="NCBI Taxonomy" id="1819745"/>
    <lineage>
        <taxon>Eukaryota</taxon>
        <taxon>Metazoa</taxon>
        <taxon>Spiralia</taxon>
        <taxon>Lophotrochozoa</taxon>
        <taxon>Mesozoa</taxon>
        <taxon>Orthonectida</taxon>
        <taxon>Rhopaluridae</taxon>
        <taxon>Intoshia</taxon>
    </lineage>
</organism>
<feature type="transmembrane region" description="Helical" evidence="2">
    <location>
        <begin position="36"/>
        <end position="58"/>
    </location>
</feature>
<keyword evidence="1" id="KW-0175">Coiled coil</keyword>
<protein>
    <submittedName>
        <fullName evidence="3">Uncharacterized protein</fullName>
    </submittedName>
</protein>
<name>A0A177B8V2_9BILA</name>
<sequence>MTNKRKRSSILKSSSIYQPFSGKLAKQVSFAETCHVLYALKLFIGIFHIIVLFPNFSWEFQKIGKAENSPASSINMSNVTQNDKMNDDKDTMQNISYADDCDTQNEMSISMINSDSNTSLAKNVESNNTISFTMNELTCEPNESDLCPKLSGEESNRSISILDSIYINRSDDCKELSMDCNVSLNDNDLVNVTEKIKSAKKSFSVDENNSIDMSSSNDIPMMQLNFHDVTNIGNNNDVSMNCNETNDFNNLTMIASDTIEIETNSFNMDDNKSIEIGCSNNVSMKHSYSQNISNCNKTNAEISMVSMGKNETMQISPEINHKSSKECTIQQCNTFNDISMDVAASDRSCFIKNENFDMKLSLINNDSGTCRATTNVSMNCNETNSFNMDDKSIQISCFNNMSMKDSYSQNISNCNKTNAEISMVSMGENETMQILPAINHKSSKECTVQKSNMYNDMSMDVSTSDKSCFIKDESVDMKLSLRNNNSGTCHSMIDVSMNCNETNDLNNLTMIASDKIEIETNSFNVDDKSIKISCSNDISIKHSYSQNISNCSKTNAEISMVSMGKNETVQISPAIKHKSSKECTVQQSNIVTDISMDVSTGDRSCFIQDESVDMKLSLRNNDSGTIHATNDNERSISNFYRSIKFPSDKGLLLTLYEPGYAEISIVSMGKNKTVQISPAINHKSSKECTVQKSNMYNDMSMDVSTSDKSCFIKDESVDMKLSLRNNDSGTCRATIDTAKYDNFINDTIVLKKLKKTDDCSNIFNESYVRNDASIMNVSNIDKTRIFKETFLKPIESINETKINTFVNENAEISHKVENESELDITNLDLPTLHELMTPKCSRIKTRFLLNSYTNQDNISDGYCFENIKFDEPDITDELILEAENRIKYKFDAISNIRSYDVEQFFSTKYLDTDVISIPEVLFIPEHSHLMESLPNFYEFEDDYIDNYEKKCLENYNEIIQIVENEMIKHEQIYNKRIQIEQDIKLDEEHLMQAIEKVEKLKLNGENLLRDIYAARENVFNIE</sequence>
<keyword evidence="4" id="KW-1185">Reference proteome</keyword>
<evidence type="ECO:0000313" key="4">
    <source>
        <dbReference type="Proteomes" id="UP000078046"/>
    </source>
</evidence>
<feature type="coiled-coil region" evidence="1">
    <location>
        <begin position="952"/>
        <end position="1010"/>
    </location>
</feature>
<dbReference type="Proteomes" id="UP000078046">
    <property type="component" value="Unassembled WGS sequence"/>
</dbReference>
<evidence type="ECO:0000256" key="1">
    <source>
        <dbReference type="SAM" id="Coils"/>
    </source>
</evidence>
<proteinExistence type="predicted"/>
<keyword evidence="2" id="KW-0812">Transmembrane</keyword>
<evidence type="ECO:0000256" key="2">
    <source>
        <dbReference type="SAM" id="Phobius"/>
    </source>
</evidence>
<keyword evidence="2" id="KW-1133">Transmembrane helix</keyword>
<dbReference type="EMBL" id="LWCA01000220">
    <property type="protein sequence ID" value="OAF69854.1"/>
    <property type="molecule type" value="Genomic_DNA"/>
</dbReference>